<organism evidence="3 4">
    <name type="scientific">Luteimonas salinisoli</name>
    <dbReference type="NCBI Taxonomy" id="2752307"/>
    <lineage>
        <taxon>Bacteria</taxon>
        <taxon>Pseudomonadati</taxon>
        <taxon>Pseudomonadota</taxon>
        <taxon>Gammaproteobacteria</taxon>
        <taxon>Lysobacterales</taxon>
        <taxon>Lysobacteraceae</taxon>
        <taxon>Luteimonas</taxon>
    </lineage>
</organism>
<keyword evidence="2" id="KW-0732">Signal</keyword>
<feature type="compositionally biased region" description="Basic and acidic residues" evidence="1">
    <location>
        <begin position="38"/>
        <end position="54"/>
    </location>
</feature>
<feature type="chain" id="PRO_5032762902" description="Secreted protein" evidence="2">
    <location>
        <begin position="21"/>
        <end position="88"/>
    </location>
</feature>
<reference evidence="3 4" key="1">
    <citation type="submission" date="2020-07" db="EMBL/GenBank/DDBJ databases">
        <title>Luteimonas sp. SJ-92.</title>
        <authorList>
            <person name="Huang X.-X."/>
            <person name="Xu L."/>
            <person name="Sun J.-Q."/>
        </authorList>
    </citation>
    <scope>NUCLEOTIDE SEQUENCE [LARGE SCALE GENOMIC DNA]</scope>
    <source>
        <strain evidence="3 4">SJ-92</strain>
    </source>
</reference>
<comment type="caution">
    <text evidence="3">The sequence shown here is derived from an EMBL/GenBank/DDBJ whole genome shotgun (WGS) entry which is preliminary data.</text>
</comment>
<protein>
    <recommendedName>
        <fullName evidence="5">Secreted protein</fullName>
    </recommendedName>
</protein>
<dbReference type="EMBL" id="JACCKA010000024">
    <property type="protein sequence ID" value="NZA25392.1"/>
    <property type="molecule type" value="Genomic_DNA"/>
</dbReference>
<name>A0A853J9E0_9GAMM</name>
<feature type="compositionally biased region" description="Low complexity" evidence="1">
    <location>
        <begin position="55"/>
        <end position="68"/>
    </location>
</feature>
<gene>
    <name evidence="3" type="ORF">H0E84_03275</name>
</gene>
<dbReference type="AlphaFoldDB" id="A0A853J9E0"/>
<dbReference type="RefSeq" id="WP_180677193.1">
    <property type="nucleotide sequence ID" value="NZ_JACCKA010000024.1"/>
</dbReference>
<evidence type="ECO:0000256" key="1">
    <source>
        <dbReference type="SAM" id="MobiDB-lite"/>
    </source>
</evidence>
<sequence>MIVRIALLLLLCSTSLPLMAREVRQASPNGDGPCPTAAEKEAAEAGNRNGDRRGTPAAAGERAAAPGGNTDNSVRAPRWHSFLPGMFR</sequence>
<keyword evidence="4" id="KW-1185">Reference proteome</keyword>
<feature type="signal peptide" evidence="2">
    <location>
        <begin position="1"/>
        <end position="20"/>
    </location>
</feature>
<evidence type="ECO:0008006" key="5">
    <source>
        <dbReference type="Google" id="ProtNLM"/>
    </source>
</evidence>
<dbReference type="Proteomes" id="UP000578091">
    <property type="component" value="Unassembled WGS sequence"/>
</dbReference>
<evidence type="ECO:0000256" key="2">
    <source>
        <dbReference type="SAM" id="SignalP"/>
    </source>
</evidence>
<evidence type="ECO:0000313" key="4">
    <source>
        <dbReference type="Proteomes" id="UP000578091"/>
    </source>
</evidence>
<feature type="region of interest" description="Disordered" evidence="1">
    <location>
        <begin position="24"/>
        <end position="88"/>
    </location>
</feature>
<evidence type="ECO:0000313" key="3">
    <source>
        <dbReference type="EMBL" id="NZA25392.1"/>
    </source>
</evidence>
<proteinExistence type="predicted"/>
<accession>A0A853J9E0</accession>